<dbReference type="AlphaFoldDB" id="A0A8R7QVJ2"/>
<evidence type="ECO:0000313" key="2">
    <source>
        <dbReference type="Proteomes" id="UP000015106"/>
    </source>
</evidence>
<reference evidence="2" key="1">
    <citation type="journal article" date="2013" name="Nature">
        <title>Draft genome of the wheat A-genome progenitor Triticum urartu.</title>
        <authorList>
            <person name="Ling H.Q."/>
            <person name="Zhao S."/>
            <person name="Liu D."/>
            <person name="Wang J."/>
            <person name="Sun H."/>
            <person name="Zhang C."/>
            <person name="Fan H."/>
            <person name="Li D."/>
            <person name="Dong L."/>
            <person name="Tao Y."/>
            <person name="Gao C."/>
            <person name="Wu H."/>
            <person name="Li Y."/>
            <person name="Cui Y."/>
            <person name="Guo X."/>
            <person name="Zheng S."/>
            <person name="Wang B."/>
            <person name="Yu K."/>
            <person name="Liang Q."/>
            <person name="Yang W."/>
            <person name="Lou X."/>
            <person name="Chen J."/>
            <person name="Feng M."/>
            <person name="Jian J."/>
            <person name="Zhang X."/>
            <person name="Luo G."/>
            <person name="Jiang Y."/>
            <person name="Liu J."/>
            <person name="Wang Z."/>
            <person name="Sha Y."/>
            <person name="Zhang B."/>
            <person name="Wu H."/>
            <person name="Tang D."/>
            <person name="Shen Q."/>
            <person name="Xue P."/>
            <person name="Zou S."/>
            <person name="Wang X."/>
            <person name="Liu X."/>
            <person name="Wang F."/>
            <person name="Yang Y."/>
            <person name="An X."/>
            <person name="Dong Z."/>
            <person name="Zhang K."/>
            <person name="Zhang X."/>
            <person name="Luo M.C."/>
            <person name="Dvorak J."/>
            <person name="Tong Y."/>
            <person name="Wang J."/>
            <person name="Yang H."/>
            <person name="Li Z."/>
            <person name="Wang D."/>
            <person name="Zhang A."/>
            <person name="Wang J."/>
        </authorList>
    </citation>
    <scope>NUCLEOTIDE SEQUENCE</scope>
    <source>
        <strain evidence="2">cv. G1812</strain>
    </source>
</reference>
<dbReference type="Proteomes" id="UP000015106">
    <property type="component" value="Chromosome 7"/>
</dbReference>
<dbReference type="EnsemblPlants" id="TuG1812G0700001242.01.T01">
    <property type="protein sequence ID" value="TuG1812G0700001242.01.T01"/>
    <property type="gene ID" value="TuG1812G0700001242.01"/>
</dbReference>
<accession>A0A8R7QVJ2</accession>
<keyword evidence="2" id="KW-1185">Reference proteome</keyword>
<evidence type="ECO:0000313" key="1">
    <source>
        <dbReference type="EnsemblPlants" id="TuG1812G0700001242.01.T01"/>
    </source>
</evidence>
<dbReference type="Gramene" id="TuG1812G0700001242.01.T01">
    <property type="protein sequence ID" value="TuG1812G0700001242.01.T01"/>
    <property type="gene ID" value="TuG1812G0700001242.01"/>
</dbReference>
<reference evidence="1" key="3">
    <citation type="submission" date="2022-06" db="UniProtKB">
        <authorList>
            <consortium name="EnsemblPlants"/>
        </authorList>
    </citation>
    <scope>IDENTIFICATION</scope>
</reference>
<proteinExistence type="predicted"/>
<protein>
    <submittedName>
        <fullName evidence="1">Uncharacterized protein</fullName>
    </submittedName>
</protein>
<reference evidence="1" key="2">
    <citation type="submission" date="2018-03" db="EMBL/GenBank/DDBJ databases">
        <title>The Triticum urartu genome reveals the dynamic nature of wheat genome evolution.</title>
        <authorList>
            <person name="Ling H."/>
            <person name="Ma B."/>
            <person name="Shi X."/>
            <person name="Liu H."/>
            <person name="Dong L."/>
            <person name="Sun H."/>
            <person name="Cao Y."/>
            <person name="Gao Q."/>
            <person name="Zheng S."/>
            <person name="Li Y."/>
            <person name="Yu Y."/>
            <person name="Du H."/>
            <person name="Qi M."/>
            <person name="Li Y."/>
            <person name="Yu H."/>
            <person name="Cui Y."/>
            <person name="Wang N."/>
            <person name="Chen C."/>
            <person name="Wu H."/>
            <person name="Zhao Y."/>
            <person name="Zhang J."/>
            <person name="Li Y."/>
            <person name="Zhou W."/>
            <person name="Zhang B."/>
            <person name="Hu W."/>
            <person name="Eijk M."/>
            <person name="Tang J."/>
            <person name="Witsenboer H."/>
            <person name="Zhao S."/>
            <person name="Li Z."/>
            <person name="Zhang A."/>
            <person name="Wang D."/>
            <person name="Liang C."/>
        </authorList>
    </citation>
    <scope>NUCLEOTIDE SEQUENCE [LARGE SCALE GENOMIC DNA]</scope>
    <source>
        <strain evidence="1">cv. G1812</strain>
    </source>
</reference>
<sequence length="77" mass="8282">WLVHAGSARRDAAPSSARRSLALDPWFWLGSNGETAESMQSLAEIGKSPSAPDGLALVVVMCSIFWSTKIYLQCPGM</sequence>
<organism evidence="1 2">
    <name type="scientific">Triticum urartu</name>
    <name type="common">Red wild einkorn</name>
    <name type="synonym">Crithodium urartu</name>
    <dbReference type="NCBI Taxonomy" id="4572"/>
    <lineage>
        <taxon>Eukaryota</taxon>
        <taxon>Viridiplantae</taxon>
        <taxon>Streptophyta</taxon>
        <taxon>Embryophyta</taxon>
        <taxon>Tracheophyta</taxon>
        <taxon>Spermatophyta</taxon>
        <taxon>Magnoliopsida</taxon>
        <taxon>Liliopsida</taxon>
        <taxon>Poales</taxon>
        <taxon>Poaceae</taxon>
        <taxon>BOP clade</taxon>
        <taxon>Pooideae</taxon>
        <taxon>Triticodae</taxon>
        <taxon>Triticeae</taxon>
        <taxon>Triticinae</taxon>
        <taxon>Triticum</taxon>
    </lineage>
</organism>
<name>A0A8R7QVJ2_TRIUA</name>